<accession>A0A371E3X7</accession>
<feature type="non-terminal residue" evidence="2">
    <location>
        <position position="1"/>
    </location>
</feature>
<dbReference type="InterPro" id="IPR045766">
    <property type="entry name" value="MCAfunc"/>
</dbReference>
<name>A0A371E3X7_MUCPR</name>
<dbReference type="PANTHER" id="PTHR46604:SF2">
    <property type="entry name" value="MCAFUNC DOMAIN-CONTAINING PROTEIN"/>
    <property type="match status" value="1"/>
</dbReference>
<dbReference type="InterPro" id="IPR036537">
    <property type="entry name" value="Adaptor_Cbl_N_dom_sf"/>
</dbReference>
<protein>
    <submittedName>
        <fullName evidence="2">Cell number regulator 13</fullName>
    </submittedName>
</protein>
<dbReference type="OrthoDB" id="1045822at2759"/>
<reference evidence="2" key="1">
    <citation type="submission" date="2018-05" db="EMBL/GenBank/DDBJ databases">
        <title>Draft genome of Mucuna pruriens seed.</title>
        <authorList>
            <person name="Nnadi N.E."/>
            <person name="Vos R."/>
            <person name="Hasami M.H."/>
            <person name="Devisetty U.K."/>
            <person name="Aguiy J.C."/>
        </authorList>
    </citation>
    <scope>NUCLEOTIDE SEQUENCE [LARGE SCALE GENOMIC DNA]</scope>
    <source>
        <strain evidence="2">JCA_2017</strain>
    </source>
</reference>
<evidence type="ECO:0000313" key="2">
    <source>
        <dbReference type="EMBL" id="RDX60693.1"/>
    </source>
</evidence>
<gene>
    <name evidence="2" type="primary">CNR13</name>
    <name evidence="2" type="ORF">CR513_61144</name>
</gene>
<sequence length="327" mass="37350">MENLAQVAGLNAASVANMVITAAHNARAHRRNCERMAAQVRMIGSLLETLKSTEVARLPATKEPLDGLQEALETALDLVESCKDKSYFYMLAMGWTVVNRFRQVQTQIDRYLGLVPLISIVHHFRMQHFGEEDQREYTLDEEEMETQNVILKTNRSKKDAGILEKSLSRRYPDLGFHEALKEEKEKLHVELHRSRTNNDLEQCRVIEHLIEVTKNVVNMSPNNKVTKIVFSEPTDLTSRHITDKAIASEDLELESGDKSQSEWKTDLLGCCSEPCLCLKTCFFPCATFSWIGGLCDDFLTHLMCCCCAMVQEWRELEHRGLGEYSYV</sequence>
<dbReference type="Pfam" id="PF19584">
    <property type="entry name" value="MCAfunc"/>
    <property type="match status" value="1"/>
</dbReference>
<dbReference type="CDD" id="cd21037">
    <property type="entry name" value="MLKL_NTD"/>
    <property type="match status" value="1"/>
</dbReference>
<dbReference type="EMBL" id="QJKJ01016652">
    <property type="protein sequence ID" value="RDX60693.1"/>
    <property type="molecule type" value="Genomic_DNA"/>
</dbReference>
<dbReference type="PANTHER" id="PTHR46604">
    <property type="entry name" value="PROTEIN MID1-COMPLEMENTING ACTIVITY 1"/>
    <property type="match status" value="1"/>
</dbReference>
<evidence type="ECO:0000313" key="3">
    <source>
        <dbReference type="Proteomes" id="UP000257109"/>
    </source>
</evidence>
<comment type="caution">
    <text evidence="2">The sequence shown here is derived from an EMBL/GenBank/DDBJ whole genome shotgun (WGS) entry which is preliminary data.</text>
</comment>
<dbReference type="InterPro" id="IPR059179">
    <property type="entry name" value="MLKL-like_MCAfunc"/>
</dbReference>
<feature type="domain" description="MCAfunc" evidence="1">
    <location>
        <begin position="17"/>
        <end position="153"/>
    </location>
</feature>
<dbReference type="GO" id="GO:0007166">
    <property type="term" value="P:cell surface receptor signaling pathway"/>
    <property type="evidence" value="ECO:0007669"/>
    <property type="project" value="InterPro"/>
</dbReference>
<proteinExistence type="predicted"/>
<dbReference type="AlphaFoldDB" id="A0A371E3X7"/>
<dbReference type="Gene3D" id="1.20.930.20">
    <property type="entry name" value="Adaptor protein Cbl, N-terminal domain"/>
    <property type="match status" value="1"/>
</dbReference>
<dbReference type="Proteomes" id="UP000257109">
    <property type="component" value="Unassembled WGS sequence"/>
</dbReference>
<dbReference type="STRING" id="157652.A0A371E3X7"/>
<evidence type="ECO:0000259" key="1">
    <source>
        <dbReference type="Pfam" id="PF19584"/>
    </source>
</evidence>
<keyword evidence="3" id="KW-1185">Reference proteome</keyword>
<organism evidence="2 3">
    <name type="scientific">Mucuna pruriens</name>
    <name type="common">Velvet bean</name>
    <name type="synonym">Dolichos pruriens</name>
    <dbReference type="NCBI Taxonomy" id="157652"/>
    <lineage>
        <taxon>Eukaryota</taxon>
        <taxon>Viridiplantae</taxon>
        <taxon>Streptophyta</taxon>
        <taxon>Embryophyta</taxon>
        <taxon>Tracheophyta</taxon>
        <taxon>Spermatophyta</taxon>
        <taxon>Magnoliopsida</taxon>
        <taxon>eudicotyledons</taxon>
        <taxon>Gunneridae</taxon>
        <taxon>Pentapetalae</taxon>
        <taxon>rosids</taxon>
        <taxon>fabids</taxon>
        <taxon>Fabales</taxon>
        <taxon>Fabaceae</taxon>
        <taxon>Papilionoideae</taxon>
        <taxon>50 kb inversion clade</taxon>
        <taxon>NPAAA clade</taxon>
        <taxon>indigoferoid/millettioid clade</taxon>
        <taxon>Phaseoleae</taxon>
        <taxon>Mucuna</taxon>
    </lineage>
</organism>